<dbReference type="InterPro" id="IPR003004">
    <property type="entry name" value="GspF/PilC"/>
</dbReference>
<feature type="transmembrane region" description="Helical" evidence="7">
    <location>
        <begin position="219"/>
        <end position="245"/>
    </location>
</feature>
<dbReference type="PANTHER" id="PTHR30012">
    <property type="entry name" value="GENERAL SECRETION PATHWAY PROTEIN"/>
    <property type="match status" value="1"/>
</dbReference>
<keyword evidence="6 7" id="KW-0472">Membrane</keyword>
<sequence length="414" mass="45826">MPFFAYKGRNGSGELVAGVLEGADTGAIADQLSGGGVTPLEISPTTRKASSAGAGGKDSLWERLMAKKVTSLDVQLFSRQIYTLLKSGVPIMRGLAGLQESAVNKSFGVVIRDLRESLDAGRELSNAMRRHPDVFNPFFLSMVRVGEMTGRLEEVFLRLFDHLEFDRDMRERVKTALRYPSFVIIAMVAAMIVVNVFVIPQFETVFKSFHAELPLMTRVLIGSSRFTVAWWPAFVAAGAGSVFAFRRWTRSSAGRLAWDRYKLRLPIAGKIVHKATMARFARSFALSLRSGVPIVQALTVVSQTADNAWLSQRIEQMRDGVERGESILRTATNAQVFTPIVLQMIAVGEESGSLDDLMDEIAMMYEREVDYELKTLSSQIEPILITFLGVMVLVLALGIFLPIWDLGKAALHNK</sequence>
<evidence type="ECO:0000313" key="9">
    <source>
        <dbReference type="EMBL" id="MFC5547367.1"/>
    </source>
</evidence>
<protein>
    <submittedName>
        <fullName evidence="9">Type II secretion system F family protein</fullName>
    </submittedName>
</protein>
<accession>A0ABW0RT83</accession>
<feature type="transmembrane region" description="Helical" evidence="7">
    <location>
        <begin position="177"/>
        <end position="199"/>
    </location>
</feature>
<organism evidence="9 10">
    <name type="scientific">Massilia aerilata</name>
    <dbReference type="NCBI Taxonomy" id="453817"/>
    <lineage>
        <taxon>Bacteria</taxon>
        <taxon>Pseudomonadati</taxon>
        <taxon>Pseudomonadota</taxon>
        <taxon>Betaproteobacteria</taxon>
        <taxon>Burkholderiales</taxon>
        <taxon>Oxalobacteraceae</taxon>
        <taxon>Telluria group</taxon>
        <taxon>Massilia</taxon>
    </lineage>
</organism>
<feature type="domain" description="Type II secretion system protein GspF" evidence="8">
    <location>
        <begin position="280"/>
        <end position="402"/>
    </location>
</feature>
<evidence type="ECO:0000256" key="6">
    <source>
        <dbReference type="ARBA" id="ARBA00023136"/>
    </source>
</evidence>
<dbReference type="PRINTS" id="PR00812">
    <property type="entry name" value="BCTERIALGSPF"/>
</dbReference>
<keyword evidence="3" id="KW-1003">Cell membrane</keyword>
<dbReference type="EMBL" id="JBHSMZ010000001">
    <property type="protein sequence ID" value="MFC5547367.1"/>
    <property type="molecule type" value="Genomic_DNA"/>
</dbReference>
<keyword evidence="10" id="KW-1185">Reference proteome</keyword>
<comment type="similarity">
    <text evidence="2">Belongs to the GSP F family.</text>
</comment>
<name>A0ABW0RT83_9BURK</name>
<evidence type="ECO:0000256" key="1">
    <source>
        <dbReference type="ARBA" id="ARBA00004651"/>
    </source>
</evidence>
<dbReference type="PANTHER" id="PTHR30012:SF4">
    <property type="entry name" value="MSHA BIOGENESIS PROTEIN MSHG"/>
    <property type="match status" value="1"/>
</dbReference>
<dbReference type="Proteomes" id="UP001596086">
    <property type="component" value="Unassembled WGS sequence"/>
</dbReference>
<evidence type="ECO:0000256" key="4">
    <source>
        <dbReference type="ARBA" id="ARBA00022692"/>
    </source>
</evidence>
<feature type="domain" description="Type II secretion system protein GspF" evidence="8">
    <location>
        <begin position="77"/>
        <end position="200"/>
    </location>
</feature>
<dbReference type="Gene3D" id="1.20.81.30">
    <property type="entry name" value="Type II secretion system (T2SS), domain F"/>
    <property type="match status" value="2"/>
</dbReference>
<gene>
    <name evidence="9" type="ORF">ACFPO9_02415</name>
</gene>
<dbReference type="InterPro" id="IPR042094">
    <property type="entry name" value="T2SS_GspF_sf"/>
</dbReference>
<dbReference type="InterPro" id="IPR018076">
    <property type="entry name" value="T2SS_GspF_dom"/>
</dbReference>
<evidence type="ECO:0000313" key="10">
    <source>
        <dbReference type="Proteomes" id="UP001596086"/>
    </source>
</evidence>
<comment type="subcellular location">
    <subcellularLocation>
        <location evidence="1">Cell membrane</location>
        <topology evidence="1">Multi-pass membrane protein</topology>
    </subcellularLocation>
</comment>
<evidence type="ECO:0000259" key="8">
    <source>
        <dbReference type="Pfam" id="PF00482"/>
    </source>
</evidence>
<evidence type="ECO:0000256" key="2">
    <source>
        <dbReference type="ARBA" id="ARBA00005745"/>
    </source>
</evidence>
<dbReference type="Pfam" id="PF00482">
    <property type="entry name" value="T2SSF"/>
    <property type="match status" value="2"/>
</dbReference>
<evidence type="ECO:0000256" key="7">
    <source>
        <dbReference type="SAM" id="Phobius"/>
    </source>
</evidence>
<feature type="transmembrane region" description="Helical" evidence="7">
    <location>
        <begin position="383"/>
        <end position="404"/>
    </location>
</feature>
<comment type="caution">
    <text evidence="9">The sequence shown here is derived from an EMBL/GenBank/DDBJ whole genome shotgun (WGS) entry which is preliminary data.</text>
</comment>
<keyword evidence="5 7" id="KW-1133">Transmembrane helix</keyword>
<keyword evidence="4 7" id="KW-0812">Transmembrane</keyword>
<reference evidence="10" key="1">
    <citation type="journal article" date="2019" name="Int. J. Syst. Evol. Microbiol.">
        <title>The Global Catalogue of Microorganisms (GCM) 10K type strain sequencing project: providing services to taxonomists for standard genome sequencing and annotation.</title>
        <authorList>
            <consortium name="The Broad Institute Genomics Platform"/>
            <consortium name="The Broad Institute Genome Sequencing Center for Infectious Disease"/>
            <person name="Wu L."/>
            <person name="Ma J."/>
        </authorList>
    </citation>
    <scope>NUCLEOTIDE SEQUENCE [LARGE SCALE GENOMIC DNA]</scope>
    <source>
        <strain evidence="10">CGMCC 4.5798</strain>
    </source>
</reference>
<evidence type="ECO:0000256" key="5">
    <source>
        <dbReference type="ARBA" id="ARBA00022989"/>
    </source>
</evidence>
<proteinExistence type="inferred from homology"/>
<evidence type="ECO:0000256" key="3">
    <source>
        <dbReference type="ARBA" id="ARBA00022475"/>
    </source>
</evidence>
<dbReference type="RefSeq" id="WP_379766504.1">
    <property type="nucleotide sequence ID" value="NZ_JBHSMZ010000001.1"/>
</dbReference>